<feature type="compositionally biased region" description="Low complexity" evidence="1">
    <location>
        <begin position="80"/>
        <end position="91"/>
    </location>
</feature>
<dbReference type="RefSeq" id="XP_052130800.1">
    <property type="nucleotide sequence ID" value="XM_052274840.1"/>
</dbReference>
<reference evidence="3" key="1">
    <citation type="submission" date="2025-08" db="UniProtKB">
        <authorList>
            <consortium name="RefSeq"/>
        </authorList>
    </citation>
    <scope>IDENTIFICATION</scope>
    <source>
        <tissue evidence="3">Whole organism</tissue>
    </source>
</reference>
<protein>
    <submittedName>
        <fullName evidence="3">Uncharacterized protein LOC127751368</fullName>
    </submittedName>
</protein>
<dbReference type="GeneID" id="127751368"/>
<gene>
    <name evidence="3" type="primary">LOC127751368</name>
</gene>
<accession>A0A9C6XTU1</accession>
<keyword evidence="2" id="KW-1185">Reference proteome</keyword>
<dbReference type="Proteomes" id="UP000504606">
    <property type="component" value="Unplaced"/>
</dbReference>
<name>A0A9C6XTU1_FRAOC</name>
<organism evidence="2 3">
    <name type="scientific">Frankliniella occidentalis</name>
    <name type="common">Western flower thrips</name>
    <name type="synonym">Euthrips occidentalis</name>
    <dbReference type="NCBI Taxonomy" id="133901"/>
    <lineage>
        <taxon>Eukaryota</taxon>
        <taxon>Metazoa</taxon>
        <taxon>Ecdysozoa</taxon>
        <taxon>Arthropoda</taxon>
        <taxon>Hexapoda</taxon>
        <taxon>Insecta</taxon>
        <taxon>Pterygota</taxon>
        <taxon>Neoptera</taxon>
        <taxon>Paraneoptera</taxon>
        <taxon>Thysanoptera</taxon>
        <taxon>Terebrantia</taxon>
        <taxon>Thripoidea</taxon>
        <taxon>Thripidae</taxon>
        <taxon>Frankliniella</taxon>
    </lineage>
</organism>
<sequence>MERNTEALNSLTTVMTTLLRKIAEGVLDRQPNIIVLNEAGSVTNGENLVVLNEGDNVASSTVLDNKAASNTSGSGVIPDSKPSSNTSGSTSIIVPDNVATSEPQQNFVNVDIKISNDMKVMTSTIILIM</sequence>
<evidence type="ECO:0000256" key="1">
    <source>
        <dbReference type="SAM" id="MobiDB-lite"/>
    </source>
</evidence>
<dbReference type="AlphaFoldDB" id="A0A9C6XTU1"/>
<proteinExistence type="predicted"/>
<dbReference type="KEGG" id="foc:127751368"/>
<evidence type="ECO:0000313" key="3">
    <source>
        <dbReference type="RefSeq" id="XP_052130800.1"/>
    </source>
</evidence>
<evidence type="ECO:0000313" key="2">
    <source>
        <dbReference type="Proteomes" id="UP000504606"/>
    </source>
</evidence>
<feature type="region of interest" description="Disordered" evidence="1">
    <location>
        <begin position="67"/>
        <end position="96"/>
    </location>
</feature>